<proteinExistence type="predicted"/>
<feature type="region of interest" description="Disordered" evidence="1">
    <location>
        <begin position="198"/>
        <end position="223"/>
    </location>
</feature>
<comment type="caution">
    <text evidence="2">The sequence shown here is derived from an EMBL/GenBank/DDBJ whole genome shotgun (WGS) entry which is preliminary data.</text>
</comment>
<feature type="compositionally biased region" description="Basic and acidic residues" evidence="1">
    <location>
        <begin position="44"/>
        <end position="81"/>
    </location>
</feature>
<protein>
    <submittedName>
        <fullName evidence="2">Uncharacterized protein</fullName>
    </submittedName>
</protein>
<name>A0A438JQV1_VITVI</name>
<evidence type="ECO:0000313" key="3">
    <source>
        <dbReference type="Proteomes" id="UP000288805"/>
    </source>
</evidence>
<sequence>MDEVQNDLSQKIDNLQDSILRFANLNTVQEQENYPSQPYQNSKGIHEMEAKEGNKEVDLPTCKLEHEVESEAEKEKREEIKGKRKRKSTEKDDYVDKEPQRIVIKEEMKKHMHPLFLQALFLDDQNQDECAKLNENVAATPHFGNCWTHFDYFSKFKLCILYLILKLGKSRPRDHASKEESPLTKITHEASHSISYLLKPSKPIAPAKETMPSKETTRTEAKS</sequence>
<gene>
    <name evidence="2" type="ORF">CK203_019614</name>
</gene>
<reference evidence="2 3" key="1">
    <citation type="journal article" date="2018" name="PLoS Genet.">
        <title>Population sequencing reveals clonal diversity and ancestral inbreeding in the grapevine cultivar Chardonnay.</title>
        <authorList>
            <person name="Roach M.J."/>
            <person name="Johnson D.L."/>
            <person name="Bohlmann J."/>
            <person name="van Vuuren H.J."/>
            <person name="Jones S.J."/>
            <person name="Pretorius I.S."/>
            <person name="Schmidt S.A."/>
            <person name="Borneman A.R."/>
        </authorList>
    </citation>
    <scope>NUCLEOTIDE SEQUENCE [LARGE SCALE GENOMIC DNA]</scope>
    <source>
        <strain evidence="3">cv. Chardonnay</strain>
        <tissue evidence="2">Leaf</tissue>
    </source>
</reference>
<dbReference type="EMBL" id="QGNW01000031">
    <property type="protein sequence ID" value="RVX11330.1"/>
    <property type="molecule type" value="Genomic_DNA"/>
</dbReference>
<organism evidence="2 3">
    <name type="scientific">Vitis vinifera</name>
    <name type="common">Grape</name>
    <dbReference type="NCBI Taxonomy" id="29760"/>
    <lineage>
        <taxon>Eukaryota</taxon>
        <taxon>Viridiplantae</taxon>
        <taxon>Streptophyta</taxon>
        <taxon>Embryophyta</taxon>
        <taxon>Tracheophyta</taxon>
        <taxon>Spermatophyta</taxon>
        <taxon>Magnoliopsida</taxon>
        <taxon>eudicotyledons</taxon>
        <taxon>Gunneridae</taxon>
        <taxon>Pentapetalae</taxon>
        <taxon>rosids</taxon>
        <taxon>Vitales</taxon>
        <taxon>Vitaceae</taxon>
        <taxon>Viteae</taxon>
        <taxon>Vitis</taxon>
    </lineage>
</organism>
<evidence type="ECO:0000256" key="1">
    <source>
        <dbReference type="SAM" id="MobiDB-lite"/>
    </source>
</evidence>
<dbReference type="Proteomes" id="UP000288805">
    <property type="component" value="Unassembled WGS sequence"/>
</dbReference>
<feature type="compositionally biased region" description="Polar residues" evidence="1">
    <location>
        <begin position="31"/>
        <end position="43"/>
    </location>
</feature>
<feature type="compositionally biased region" description="Basic and acidic residues" evidence="1">
    <location>
        <begin position="211"/>
        <end position="223"/>
    </location>
</feature>
<accession>A0A438JQV1</accession>
<feature type="region of interest" description="Disordered" evidence="1">
    <location>
        <begin position="31"/>
        <end position="96"/>
    </location>
</feature>
<evidence type="ECO:0000313" key="2">
    <source>
        <dbReference type="EMBL" id="RVX11330.1"/>
    </source>
</evidence>
<dbReference type="AlphaFoldDB" id="A0A438JQV1"/>